<organism evidence="1 2">
    <name type="scientific">Burkholderia singularis</name>
    <dbReference type="NCBI Taxonomy" id="1503053"/>
    <lineage>
        <taxon>Bacteria</taxon>
        <taxon>Pseudomonadati</taxon>
        <taxon>Pseudomonadota</taxon>
        <taxon>Betaproteobacteria</taxon>
        <taxon>Burkholderiales</taxon>
        <taxon>Burkholderiaceae</taxon>
        <taxon>Burkholderia</taxon>
        <taxon>pseudomallei group</taxon>
    </lineage>
</organism>
<evidence type="ECO:0000313" key="1">
    <source>
        <dbReference type="EMBL" id="KVE28257.1"/>
    </source>
</evidence>
<gene>
    <name evidence="1" type="ORF">WS67_09690</name>
</gene>
<dbReference type="EMBL" id="LOWA01000020">
    <property type="protein sequence ID" value="KVE28257.1"/>
    <property type="molecule type" value="Genomic_DNA"/>
</dbReference>
<proteinExistence type="predicted"/>
<keyword evidence="2" id="KW-1185">Reference proteome</keyword>
<comment type="caution">
    <text evidence="1">The sequence shown here is derived from an EMBL/GenBank/DDBJ whole genome shotgun (WGS) entry which is preliminary data.</text>
</comment>
<accession>A0A103E4K0</accession>
<name>A0A103E4K0_9BURK</name>
<protein>
    <submittedName>
        <fullName evidence="1">Uncharacterized protein</fullName>
    </submittedName>
</protein>
<dbReference type="Proteomes" id="UP000062788">
    <property type="component" value="Unassembled WGS sequence"/>
</dbReference>
<dbReference type="AlphaFoldDB" id="A0A103E4K0"/>
<reference evidence="1 2" key="1">
    <citation type="submission" date="2015-11" db="EMBL/GenBank/DDBJ databases">
        <title>Expanding the genomic diversity of Burkholderia species for the development of highly accurate diagnostics.</title>
        <authorList>
            <person name="Sahl J."/>
            <person name="Keim P."/>
            <person name="Wagner D."/>
        </authorList>
    </citation>
    <scope>NUCLEOTIDE SEQUENCE [LARGE SCALE GENOMIC DNA]</scope>
    <source>
        <strain evidence="1 2">TSV85</strain>
    </source>
</reference>
<evidence type="ECO:0000313" key="2">
    <source>
        <dbReference type="Proteomes" id="UP000062788"/>
    </source>
</evidence>
<sequence length="89" mass="9707">MTHERCKHRIVAPARADGDAGAGPYRPRVRVQVSKPVHANDGLGLVAQAAKQGAAMSNVWPCECRIGRPLRWPVSRAIFNSSEFTFPAI</sequence>